<dbReference type="RefSeq" id="WP_005943827.1">
    <property type="nucleotide sequence ID" value="NZ_KB890331.1"/>
</dbReference>
<dbReference type="Proteomes" id="UP000017831">
    <property type="component" value="Unassembled WGS sequence"/>
</dbReference>
<organism evidence="1 2">
    <name type="scientific">Phocaeicola massiliensis B84634 = Timone 84634 = DSM 17679 = JCM 13223</name>
    <dbReference type="NCBI Taxonomy" id="1121098"/>
    <lineage>
        <taxon>Bacteria</taxon>
        <taxon>Pseudomonadati</taxon>
        <taxon>Bacteroidota</taxon>
        <taxon>Bacteroidia</taxon>
        <taxon>Bacteroidales</taxon>
        <taxon>Bacteroidaceae</taxon>
        <taxon>Phocaeicola</taxon>
    </lineage>
</organism>
<dbReference type="PATRIC" id="fig|1121098.3.peg.3361"/>
<gene>
    <name evidence="1" type="ORF">HMPREF1534_03315</name>
</gene>
<accession>U6R886</accession>
<evidence type="ECO:0000313" key="2">
    <source>
        <dbReference type="Proteomes" id="UP000017831"/>
    </source>
</evidence>
<protein>
    <submittedName>
        <fullName evidence="1">Uncharacterized protein</fullName>
    </submittedName>
</protein>
<dbReference type="EMBL" id="AQHY01000039">
    <property type="protein sequence ID" value="EOA52664.1"/>
    <property type="molecule type" value="Genomic_DNA"/>
</dbReference>
<name>U6R886_9BACT</name>
<comment type="caution">
    <text evidence="1">The sequence shown here is derived from an EMBL/GenBank/DDBJ whole genome shotgun (WGS) entry which is preliminary data.</text>
</comment>
<reference evidence="1 2" key="1">
    <citation type="submission" date="2013-04" db="EMBL/GenBank/DDBJ databases">
        <title>The Genome Sequence of Bacteroides massiliensis DSM 17679.</title>
        <authorList>
            <consortium name="The Broad Institute Genomics Platform"/>
            <person name="Earl A."/>
            <person name="Ward D."/>
            <person name="Feldgarden M."/>
            <person name="Gevers D."/>
            <person name="Martens E."/>
            <person name="Fenner L."/>
            <person name="Roux V."/>
            <person name="Mallet M.N."/>
            <person name="Raoult D."/>
            <person name="Walker B."/>
            <person name="Young S."/>
            <person name="Zeng Q."/>
            <person name="Gargeya S."/>
            <person name="Fitzgerald M."/>
            <person name="Haas B."/>
            <person name="Abouelleil A."/>
            <person name="Allen A.W."/>
            <person name="Alvarado L."/>
            <person name="Arachchi H.M."/>
            <person name="Berlin A.M."/>
            <person name="Chapman S.B."/>
            <person name="Gainer-Dewar J."/>
            <person name="Goldberg J."/>
            <person name="Griggs A."/>
            <person name="Gujja S."/>
            <person name="Hansen M."/>
            <person name="Howarth C."/>
            <person name="Imamovic A."/>
            <person name="Ireland A."/>
            <person name="Larimer J."/>
            <person name="McCowan C."/>
            <person name="Murphy C."/>
            <person name="Pearson M."/>
            <person name="Poon T.W."/>
            <person name="Priest M."/>
            <person name="Roberts A."/>
            <person name="Saif S."/>
            <person name="Shea T."/>
            <person name="Sisk P."/>
            <person name="Sykes S."/>
            <person name="Wortman J."/>
            <person name="Nusbaum C."/>
            <person name="Birren B."/>
        </authorList>
    </citation>
    <scope>NUCLEOTIDE SEQUENCE [LARGE SCALE GENOMIC DNA]</scope>
    <source>
        <strain evidence="2">B84634 / Timone 84634 / DSM 17679 / JCM 13223</strain>
    </source>
</reference>
<dbReference type="HOGENOM" id="CLU_1977122_0_0_10"/>
<sequence>MESVIAEINNTLIEPHIKSLDSIAIRYHIDSIFNKTAAINPELIKFSLAGPYIHTYIRYHGDKKKMETHDKAIFGPYIDNFCAPESLQPYLLGSAAICQIVFNTGEMNIYKVKDYLNEKNALENTF</sequence>
<dbReference type="AlphaFoldDB" id="U6R886"/>
<keyword evidence="2" id="KW-1185">Reference proteome</keyword>
<dbReference type="GeneID" id="60060833"/>
<proteinExistence type="predicted"/>
<evidence type="ECO:0000313" key="1">
    <source>
        <dbReference type="EMBL" id="EOA52664.1"/>
    </source>
</evidence>